<keyword evidence="1" id="KW-0472">Membrane</keyword>
<dbReference type="AlphaFoldDB" id="A0A191UFJ9"/>
<feature type="transmembrane region" description="Helical" evidence="1">
    <location>
        <begin position="102"/>
        <end position="120"/>
    </location>
</feature>
<dbReference type="RefSeq" id="WP_068948697.1">
    <property type="nucleotide sequence ID" value="NZ_CP015922.1"/>
</dbReference>
<keyword evidence="1" id="KW-1133">Transmembrane helix</keyword>
<accession>A0A191UFJ9</accession>
<dbReference type="Proteomes" id="UP000078463">
    <property type="component" value="Chromosome"/>
</dbReference>
<evidence type="ECO:0008006" key="4">
    <source>
        <dbReference type="Google" id="ProtNLM"/>
    </source>
</evidence>
<protein>
    <recommendedName>
        <fullName evidence="4">Glycosyltransferase RgtA/B/C/D-like domain-containing protein</fullName>
    </recommendedName>
</protein>
<sequence length="179" mass="20953">MRYSIYFSKINFFNHKFLFIFLGSIWFFFDAFIFPPHFGGVDIYYFKDAGINFYEGLGLVSRFTFGNPTFEYQPYTHYPPLYSILFGLFCKIFGLSIKSNQIYNSAILVTLSICLLFLFNKILEKSNFKNKNFLRTLLIFICIPSLIYIPEPDRPDSLGVLFVLATILIISKKNQNKNI</sequence>
<evidence type="ECO:0000256" key="1">
    <source>
        <dbReference type="SAM" id="Phobius"/>
    </source>
</evidence>
<feature type="transmembrane region" description="Helical" evidence="1">
    <location>
        <begin position="155"/>
        <end position="171"/>
    </location>
</feature>
<name>A0A191UFJ9_9BURK</name>
<dbReference type="KEGG" id="pwu:A8O14_06105"/>
<organism evidence="2 3">
    <name type="scientific">Polynucleobacter wuianus</name>
    <dbReference type="NCBI Taxonomy" id="1743168"/>
    <lineage>
        <taxon>Bacteria</taxon>
        <taxon>Pseudomonadati</taxon>
        <taxon>Pseudomonadota</taxon>
        <taxon>Betaproteobacteria</taxon>
        <taxon>Burkholderiales</taxon>
        <taxon>Burkholderiaceae</taxon>
        <taxon>Polynucleobacter</taxon>
    </lineage>
</organism>
<feature type="transmembrane region" description="Helical" evidence="1">
    <location>
        <begin position="132"/>
        <end position="149"/>
    </location>
</feature>
<evidence type="ECO:0000313" key="3">
    <source>
        <dbReference type="Proteomes" id="UP000078463"/>
    </source>
</evidence>
<feature type="transmembrane region" description="Helical" evidence="1">
    <location>
        <begin position="12"/>
        <end position="34"/>
    </location>
</feature>
<gene>
    <name evidence="2" type="ORF">A8O14_06105</name>
</gene>
<keyword evidence="3" id="KW-1185">Reference proteome</keyword>
<keyword evidence="1" id="KW-0812">Transmembrane</keyword>
<dbReference type="EMBL" id="CP015922">
    <property type="protein sequence ID" value="ANI99686.1"/>
    <property type="molecule type" value="Genomic_DNA"/>
</dbReference>
<proteinExistence type="predicted"/>
<reference evidence="3" key="1">
    <citation type="submission" date="2016-05" db="EMBL/GenBank/DDBJ databases">
        <title>Polynucleobacter sp. QLW-P1FAT50C-4 genome.</title>
        <authorList>
            <person name="Hahn M.W."/>
        </authorList>
    </citation>
    <scope>NUCLEOTIDE SEQUENCE [LARGE SCALE GENOMIC DNA]</scope>
    <source>
        <strain evidence="3">QLW-P1FAT50C-4</strain>
    </source>
</reference>
<dbReference type="STRING" id="1743168.A8O14_06105"/>
<evidence type="ECO:0000313" key="2">
    <source>
        <dbReference type="EMBL" id="ANI99686.1"/>
    </source>
</evidence>